<protein>
    <submittedName>
        <fullName evidence="1">Uncharacterized protein</fullName>
    </submittedName>
</protein>
<sequence length="291" mass="32841">MSTPLFRSGWWRVSRRPVLVSCFAVCVAFLSGCGAVGPSWETGVSSMRSTMKDTKEFINPAPAIDVNRYKWENPNQEKLALLFSPVDARIMALTRYVTSIDYRPDEAWINALLTRFPWVDGVIVADENGEILMRRPPVPLKRFSEPLVFESIWRETLVKTVVDYTALGPELYFGMPNFDGADFKGLHVISFDPRVLFSFCPEPEQLVIVDPRAQKLWTSTETPPAGAVELTNIPWLEIMKEKIHGTVMAGEKQYTWLARFIGRDLFVFATESANASIEDKGFSIPFFGGNS</sequence>
<dbReference type="PROSITE" id="PS51257">
    <property type="entry name" value="PROKAR_LIPOPROTEIN"/>
    <property type="match status" value="1"/>
</dbReference>
<proteinExistence type="predicted"/>
<dbReference type="EMBL" id="FZOC01000001">
    <property type="protein sequence ID" value="SNR60938.1"/>
    <property type="molecule type" value="Genomic_DNA"/>
</dbReference>
<evidence type="ECO:0000313" key="1">
    <source>
        <dbReference type="EMBL" id="SNR60938.1"/>
    </source>
</evidence>
<evidence type="ECO:0000313" key="2">
    <source>
        <dbReference type="Proteomes" id="UP000198324"/>
    </source>
</evidence>
<reference evidence="1 2" key="1">
    <citation type="submission" date="2017-06" db="EMBL/GenBank/DDBJ databases">
        <authorList>
            <person name="Kim H.J."/>
            <person name="Triplett B.A."/>
        </authorList>
    </citation>
    <scope>NUCLEOTIDE SEQUENCE [LARGE SCALE GENOMIC DNA]</scope>
    <source>
        <strain evidence="1 2">DSM 13116</strain>
    </source>
</reference>
<organism evidence="1 2">
    <name type="scientific">Humidesulfovibrio mexicanus</name>
    <dbReference type="NCBI Taxonomy" id="147047"/>
    <lineage>
        <taxon>Bacteria</taxon>
        <taxon>Pseudomonadati</taxon>
        <taxon>Thermodesulfobacteriota</taxon>
        <taxon>Desulfovibrionia</taxon>
        <taxon>Desulfovibrionales</taxon>
        <taxon>Desulfovibrionaceae</taxon>
        <taxon>Humidesulfovibrio</taxon>
    </lineage>
</organism>
<gene>
    <name evidence="1" type="ORF">SAMN04488503_0326</name>
</gene>
<accession>A0A238XQT4</accession>
<keyword evidence="2" id="KW-1185">Reference proteome</keyword>
<dbReference type="Proteomes" id="UP000198324">
    <property type="component" value="Unassembled WGS sequence"/>
</dbReference>
<name>A0A238XQT4_9BACT</name>
<dbReference type="AlphaFoldDB" id="A0A238XQT4"/>